<reference evidence="2" key="1">
    <citation type="submission" date="2024-06" db="EMBL/GenBank/DDBJ databases">
        <title>Methylostella associata gen. nov., sp. nov., a novel Ancalomicrobiaceae-affiliated facultatively methylotrophic bacteria that feed on methanotrophs of the genus Methylococcus.</title>
        <authorList>
            <person name="Saltykova V."/>
            <person name="Danilova O.V."/>
            <person name="Oshkin I.Y."/>
            <person name="Belova S.E."/>
            <person name="Pimenov N.V."/>
            <person name="Dedysh S.N."/>
        </authorList>
    </citation>
    <scope>NUCLEOTIDE SEQUENCE</scope>
    <source>
        <strain evidence="2">S20</strain>
    </source>
</reference>
<gene>
    <name evidence="2" type="ORF">ABS361_20175</name>
</gene>
<protein>
    <submittedName>
        <fullName evidence="2">DUF2189 domain-containing protein</fullName>
    </submittedName>
</protein>
<dbReference type="EMBL" id="CP158568">
    <property type="protein sequence ID" value="XBY44309.1"/>
    <property type="molecule type" value="Genomic_DNA"/>
</dbReference>
<keyword evidence="1" id="KW-1133">Transmembrane helix</keyword>
<feature type="transmembrane region" description="Helical" evidence="1">
    <location>
        <begin position="167"/>
        <end position="196"/>
    </location>
</feature>
<evidence type="ECO:0000256" key="1">
    <source>
        <dbReference type="SAM" id="Phobius"/>
    </source>
</evidence>
<sequence>MSDEGEHTVSPLKPEPVVRSITPAEILDALAAGLRDFRAAPQFGLFFGAIYAFGGLFVVWGAFIAGLGYLAYPAAAGFALLGPFVAVGLYEVSRRREAGLPLAWGPILSSMFAQSAREFGWMAFVTLFIFVIWMYQIRMLLAIFLGFKPFASLQEFVTVVTGTPEGLMFLAAGHIDGAVLSLVVFSLTVVSFPLLLERDVDFVTAMITSVRAVTKSPGPMLAWGAIVVALLVLAIVPAFAGLPVVLPVLGHTTWHLYRRLVAPEAPIAETTTAVPDAGTAA</sequence>
<keyword evidence="1" id="KW-0472">Membrane</keyword>
<feature type="transmembrane region" description="Helical" evidence="1">
    <location>
        <begin position="69"/>
        <end position="90"/>
    </location>
</feature>
<dbReference type="RefSeq" id="WP_407049401.1">
    <property type="nucleotide sequence ID" value="NZ_CP158568.1"/>
</dbReference>
<dbReference type="Pfam" id="PF09955">
    <property type="entry name" value="DUF2189"/>
    <property type="match status" value="1"/>
</dbReference>
<feature type="transmembrane region" description="Helical" evidence="1">
    <location>
        <begin position="221"/>
        <end position="246"/>
    </location>
</feature>
<keyword evidence="1" id="KW-0812">Transmembrane</keyword>
<dbReference type="InterPro" id="IPR018692">
    <property type="entry name" value="DUF2189"/>
</dbReference>
<dbReference type="KEGG" id="mflg:ABS361_20175"/>
<evidence type="ECO:0000313" key="2">
    <source>
        <dbReference type="EMBL" id="XBY44309.1"/>
    </source>
</evidence>
<proteinExistence type="predicted"/>
<dbReference type="AlphaFoldDB" id="A0AAU7XC96"/>
<accession>A0AAU7XC96</accession>
<organism evidence="2">
    <name type="scientific">Methyloraptor flagellatus</name>
    <dbReference type="NCBI Taxonomy" id="3162530"/>
    <lineage>
        <taxon>Bacteria</taxon>
        <taxon>Pseudomonadati</taxon>
        <taxon>Pseudomonadota</taxon>
        <taxon>Alphaproteobacteria</taxon>
        <taxon>Hyphomicrobiales</taxon>
        <taxon>Ancalomicrobiaceae</taxon>
        <taxon>Methyloraptor</taxon>
    </lineage>
</organism>
<feature type="transmembrane region" description="Helical" evidence="1">
    <location>
        <begin position="119"/>
        <end position="147"/>
    </location>
</feature>
<feature type="transmembrane region" description="Helical" evidence="1">
    <location>
        <begin position="43"/>
        <end position="63"/>
    </location>
</feature>
<name>A0AAU7XC96_9HYPH</name>